<dbReference type="AlphaFoldDB" id="W9C7W6"/>
<evidence type="ECO:0000313" key="3">
    <source>
        <dbReference type="Proteomes" id="UP000019487"/>
    </source>
</evidence>
<feature type="region of interest" description="Disordered" evidence="1">
    <location>
        <begin position="1"/>
        <end position="47"/>
    </location>
</feature>
<dbReference type="Proteomes" id="UP000019487">
    <property type="component" value="Unassembled WGS sequence"/>
</dbReference>
<protein>
    <submittedName>
        <fullName evidence="2">Uncharacterized protein</fullName>
    </submittedName>
</protein>
<proteinExistence type="predicted"/>
<dbReference type="HOGENOM" id="CLU_1687710_0_0_1"/>
<comment type="caution">
    <text evidence="2">The sequence shown here is derived from an EMBL/GenBank/DDBJ whole genome shotgun (WGS) entry which is preliminary data.</text>
</comment>
<gene>
    <name evidence="2" type="ORF">SBOR_8937</name>
</gene>
<evidence type="ECO:0000256" key="1">
    <source>
        <dbReference type="SAM" id="MobiDB-lite"/>
    </source>
</evidence>
<accession>W9C7W6</accession>
<evidence type="ECO:0000313" key="2">
    <source>
        <dbReference type="EMBL" id="ESZ90675.1"/>
    </source>
</evidence>
<keyword evidence="3" id="KW-1185">Reference proteome</keyword>
<name>W9C7W6_SCLBF</name>
<reference evidence="2 3" key="1">
    <citation type="journal article" date="2014" name="Genome Announc.">
        <title>Draft genome sequence of Sclerotinia borealis, a psychrophilic plant pathogenic fungus.</title>
        <authorList>
            <person name="Mardanov A.V."/>
            <person name="Beletsky A.V."/>
            <person name="Kadnikov V.V."/>
            <person name="Ignatov A.N."/>
            <person name="Ravin N.V."/>
        </authorList>
    </citation>
    <scope>NUCLEOTIDE SEQUENCE [LARGE SCALE GENOMIC DNA]</scope>
    <source>
        <strain evidence="3">F-4157</strain>
    </source>
</reference>
<sequence>MNPQQNHSVGYPYSYPYRPGTPLQSSTGTRSDLRDNNAFPNNQLPPLRNINGAWDANSGFATRRDRVDADVGRPVCIEPDVRMNGRIIADQQTGAKNDTFRAIYKQRTWIFFAKDILGRLKILITPPMLSPLVPPQITPAKYPSSLDIGKLKTSYQ</sequence>
<organism evidence="2 3">
    <name type="scientific">Sclerotinia borealis (strain F-4128)</name>
    <dbReference type="NCBI Taxonomy" id="1432307"/>
    <lineage>
        <taxon>Eukaryota</taxon>
        <taxon>Fungi</taxon>
        <taxon>Dikarya</taxon>
        <taxon>Ascomycota</taxon>
        <taxon>Pezizomycotina</taxon>
        <taxon>Leotiomycetes</taxon>
        <taxon>Helotiales</taxon>
        <taxon>Sclerotiniaceae</taxon>
        <taxon>Sclerotinia</taxon>
    </lineage>
</organism>
<dbReference type="EMBL" id="AYSA01000587">
    <property type="protein sequence ID" value="ESZ90675.1"/>
    <property type="molecule type" value="Genomic_DNA"/>
</dbReference>